<dbReference type="SMART" id="SM00530">
    <property type="entry name" value="HTH_XRE"/>
    <property type="match status" value="1"/>
</dbReference>
<dbReference type="Gene3D" id="3.30.450.180">
    <property type="match status" value="1"/>
</dbReference>
<dbReference type="Proteomes" id="UP001589890">
    <property type="component" value="Unassembled WGS sequence"/>
</dbReference>
<dbReference type="Pfam" id="PF13560">
    <property type="entry name" value="HTH_31"/>
    <property type="match status" value="1"/>
</dbReference>
<dbReference type="Gene3D" id="1.10.260.40">
    <property type="entry name" value="lambda repressor-like DNA-binding domains"/>
    <property type="match status" value="1"/>
</dbReference>
<evidence type="ECO:0000313" key="3">
    <source>
        <dbReference type="Proteomes" id="UP001589890"/>
    </source>
</evidence>
<name>A0ABV6QG48_9ACTN</name>
<protein>
    <submittedName>
        <fullName evidence="2">Helix-turn-helix transcriptional regulator</fullName>
    </submittedName>
</protein>
<dbReference type="PANTHER" id="PTHR35010:SF3">
    <property type="entry name" value="BLL4873 PROTEIN"/>
    <property type="match status" value="1"/>
</dbReference>
<dbReference type="SUPFAM" id="SSF47413">
    <property type="entry name" value="lambda repressor-like DNA-binding domains"/>
    <property type="match status" value="1"/>
</dbReference>
<proteinExistence type="predicted"/>
<feature type="domain" description="HTH cro/C1-type" evidence="1">
    <location>
        <begin position="19"/>
        <end position="91"/>
    </location>
</feature>
<dbReference type="CDD" id="cd00093">
    <property type="entry name" value="HTH_XRE"/>
    <property type="match status" value="1"/>
</dbReference>
<dbReference type="InterPro" id="IPR041413">
    <property type="entry name" value="MLTR_LBD"/>
</dbReference>
<dbReference type="Pfam" id="PF17765">
    <property type="entry name" value="MLTR_LBD"/>
    <property type="match status" value="1"/>
</dbReference>
<dbReference type="EMBL" id="JBHLTC010000006">
    <property type="protein sequence ID" value="MFC0623614.1"/>
    <property type="molecule type" value="Genomic_DNA"/>
</dbReference>
<accession>A0ABV6QG48</accession>
<comment type="caution">
    <text evidence="2">The sequence shown here is derived from an EMBL/GenBank/DDBJ whole genome shotgun (WGS) entry which is preliminary data.</text>
</comment>
<evidence type="ECO:0000259" key="1">
    <source>
        <dbReference type="SMART" id="SM00530"/>
    </source>
</evidence>
<sequence length="283" mass="31839">MASEPLSAKQHRRDELRDFLRSRRARLTPEDVGMATVGRRRTPGLRREEVAVLAGVGVSWYTWLEQGRDINVSAEVLDAISRALRLSDPERSHLYVLAGLNPPRPVSREATVTPELRQLLDAWSPRPAMLLDNYWNLLAINDAARLIFGYDDADHNCLVSFFTNPRYRVMHSEWASIAPGVVAAFRADAAHAPDDPEFARVISELSAISPEFVAHWARHDVGDHSQSTKAVKHPEVGDLIFDRTTLVVADRPDWRLELYNPRPGTESLVRLEQLAQVRLATSA</sequence>
<organism evidence="2 3">
    <name type="scientific">Kribbella deserti</name>
    <dbReference type="NCBI Taxonomy" id="1926257"/>
    <lineage>
        <taxon>Bacteria</taxon>
        <taxon>Bacillati</taxon>
        <taxon>Actinomycetota</taxon>
        <taxon>Actinomycetes</taxon>
        <taxon>Propionibacteriales</taxon>
        <taxon>Kribbellaceae</taxon>
        <taxon>Kribbella</taxon>
    </lineage>
</organism>
<gene>
    <name evidence="2" type="ORF">ACFFGN_06040</name>
</gene>
<dbReference type="RefSeq" id="WP_380044319.1">
    <property type="nucleotide sequence ID" value="NZ_JBHLTC010000006.1"/>
</dbReference>
<dbReference type="InterPro" id="IPR001387">
    <property type="entry name" value="Cro/C1-type_HTH"/>
</dbReference>
<dbReference type="InterPro" id="IPR010982">
    <property type="entry name" value="Lambda_DNA-bd_dom_sf"/>
</dbReference>
<evidence type="ECO:0000313" key="2">
    <source>
        <dbReference type="EMBL" id="MFC0623614.1"/>
    </source>
</evidence>
<dbReference type="PANTHER" id="PTHR35010">
    <property type="entry name" value="BLL4672 PROTEIN-RELATED"/>
    <property type="match status" value="1"/>
</dbReference>
<reference evidence="2 3" key="1">
    <citation type="submission" date="2024-09" db="EMBL/GenBank/DDBJ databases">
        <authorList>
            <person name="Sun Q."/>
            <person name="Mori K."/>
        </authorList>
    </citation>
    <scope>NUCLEOTIDE SEQUENCE [LARGE SCALE GENOMIC DNA]</scope>
    <source>
        <strain evidence="2 3">CGMCC 1.15906</strain>
    </source>
</reference>
<keyword evidence="3" id="KW-1185">Reference proteome</keyword>